<dbReference type="OrthoDB" id="9796461at2"/>
<dbReference type="PANTHER" id="PTHR23028:SF53">
    <property type="entry name" value="ACYL_TRANSF_3 DOMAIN-CONTAINING PROTEIN"/>
    <property type="match status" value="1"/>
</dbReference>
<dbReference type="GO" id="GO:0000271">
    <property type="term" value="P:polysaccharide biosynthetic process"/>
    <property type="evidence" value="ECO:0007669"/>
    <property type="project" value="TreeGrafter"/>
</dbReference>
<keyword evidence="4" id="KW-1185">Reference proteome</keyword>
<feature type="transmembrane region" description="Helical" evidence="1">
    <location>
        <begin position="74"/>
        <end position="92"/>
    </location>
</feature>
<dbReference type="Proteomes" id="UP000289784">
    <property type="component" value="Unassembled WGS sequence"/>
</dbReference>
<keyword evidence="3" id="KW-0808">Transferase</keyword>
<evidence type="ECO:0000256" key="1">
    <source>
        <dbReference type="SAM" id="Phobius"/>
    </source>
</evidence>
<comment type="caution">
    <text evidence="3">The sequence shown here is derived from an EMBL/GenBank/DDBJ whole genome shotgun (WGS) entry which is preliminary data.</text>
</comment>
<keyword evidence="1" id="KW-0812">Transmembrane</keyword>
<dbReference type="InterPro" id="IPR002656">
    <property type="entry name" value="Acyl_transf_3_dom"/>
</dbReference>
<feature type="transmembrane region" description="Helical" evidence="1">
    <location>
        <begin position="243"/>
        <end position="263"/>
    </location>
</feature>
<reference evidence="3 4" key="1">
    <citation type="submission" date="2019-01" db="EMBL/GenBank/DDBJ databases">
        <title>Pseudoxanthomonas composti sp. nov., isolated from compost.</title>
        <authorList>
            <person name="Yang G."/>
        </authorList>
    </citation>
    <scope>NUCLEOTIDE SEQUENCE [LARGE SCALE GENOMIC DNA]</scope>
    <source>
        <strain evidence="3 4">GSS15</strain>
    </source>
</reference>
<feature type="transmembrane region" description="Helical" evidence="1">
    <location>
        <begin position="299"/>
        <end position="322"/>
    </location>
</feature>
<sequence length="354" mass="39130">MSELDGLRGLAALSVVLSHLPNRAAELARSDFGACGVLIFFVLSGFLMGHLYLQKPLTADHARKFVVSRVARIVPLYYTVVVLAFIASHWLGEGFTYRMDAAQLARLLSFTGSLSVFWSVGPEFQFYFFFLCVWLIPSLHGRLRWLSMLALMAVVALSYVTSPYTPGVLFFSKLHIFMAGVGVAVLRGVLVERAWLTQARVRLLQGLSVLAIVALLVPLEQMLLDVFPWKDVADESKWYYSDLPRTAMAALIVLSFSFSTAPAKAVLGGRLVREIGQASFAIYLLHVPVIDLFEHQGIFVLVSPWLSGLLCTAAVIVLAMLVNRAFEAPARRWITQRFAQPERVAAYAGSRGGS</sequence>
<feature type="transmembrane region" description="Helical" evidence="1">
    <location>
        <begin position="275"/>
        <end position="293"/>
    </location>
</feature>
<dbReference type="Pfam" id="PF01757">
    <property type="entry name" value="Acyl_transf_3"/>
    <property type="match status" value="1"/>
</dbReference>
<feature type="transmembrane region" description="Helical" evidence="1">
    <location>
        <begin position="34"/>
        <end position="53"/>
    </location>
</feature>
<dbReference type="PANTHER" id="PTHR23028">
    <property type="entry name" value="ACETYLTRANSFERASE"/>
    <property type="match status" value="1"/>
</dbReference>
<name>A0A4V1N1G8_9GAMM</name>
<keyword evidence="1" id="KW-0472">Membrane</keyword>
<evidence type="ECO:0000313" key="3">
    <source>
        <dbReference type="EMBL" id="RXR07599.1"/>
    </source>
</evidence>
<keyword evidence="1" id="KW-1133">Transmembrane helix</keyword>
<protein>
    <submittedName>
        <fullName evidence="3">Acyltransferase</fullName>
    </submittedName>
</protein>
<feature type="transmembrane region" description="Helical" evidence="1">
    <location>
        <begin position="112"/>
        <end position="136"/>
    </location>
</feature>
<dbReference type="AlphaFoldDB" id="A0A4V1N1G8"/>
<keyword evidence="3" id="KW-0012">Acyltransferase</keyword>
<evidence type="ECO:0000313" key="4">
    <source>
        <dbReference type="Proteomes" id="UP000289784"/>
    </source>
</evidence>
<proteinExistence type="predicted"/>
<accession>A0A4V1N1G8</accession>
<feature type="transmembrane region" description="Helical" evidence="1">
    <location>
        <begin position="174"/>
        <end position="191"/>
    </location>
</feature>
<feature type="transmembrane region" description="Helical" evidence="1">
    <location>
        <begin position="203"/>
        <end position="223"/>
    </location>
</feature>
<organism evidence="3 4">
    <name type="scientific">Pseudoxanthomonas composti</name>
    <dbReference type="NCBI Taxonomy" id="2137479"/>
    <lineage>
        <taxon>Bacteria</taxon>
        <taxon>Pseudomonadati</taxon>
        <taxon>Pseudomonadota</taxon>
        <taxon>Gammaproteobacteria</taxon>
        <taxon>Lysobacterales</taxon>
        <taxon>Lysobacteraceae</taxon>
        <taxon>Pseudoxanthomonas</taxon>
    </lineage>
</organism>
<feature type="domain" description="Acyltransferase 3" evidence="2">
    <location>
        <begin position="3"/>
        <end position="323"/>
    </location>
</feature>
<gene>
    <name evidence="3" type="ORF">EPA99_05905</name>
</gene>
<dbReference type="GO" id="GO:0016020">
    <property type="term" value="C:membrane"/>
    <property type="evidence" value="ECO:0007669"/>
    <property type="project" value="TreeGrafter"/>
</dbReference>
<feature type="transmembrane region" description="Helical" evidence="1">
    <location>
        <begin position="143"/>
        <end position="162"/>
    </location>
</feature>
<dbReference type="GO" id="GO:0016747">
    <property type="term" value="F:acyltransferase activity, transferring groups other than amino-acyl groups"/>
    <property type="evidence" value="ECO:0007669"/>
    <property type="project" value="InterPro"/>
</dbReference>
<dbReference type="EMBL" id="SAWZ01000002">
    <property type="protein sequence ID" value="RXR07599.1"/>
    <property type="molecule type" value="Genomic_DNA"/>
</dbReference>
<dbReference type="InterPro" id="IPR050879">
    <property type="entry name" value="Acyltransferase_3"/>
</dbReference>
<evidence type="ECO:0000259" key="2">
    <source>
        <dbReference type="Pfam" id="PF01757"/>
    </source>
</evidence>